<evidence type="ECO:0000256" key="1">
    <source>
        <dbReference type="SAM" id="MobiDB-lite"/>
    </source>
</evidence>
<organism evidence="2 3">
    <name type="scientific">Heligmosomoides polygyrus</name>
    <name type="common">Parasitic roundworm</name>
    <dbReference type="NCBI Taxonomy" id="6339"/>
    <lineage>
        <taxon>Eukaryota</taxon>
        <taxon>Metazoa</taxon>
        <taxon>Ecdysozoa</taxon>
        <taxon>Nematoda</taxon>
        <taxon>Chromadorea</taxon>
        <taxon>Rhabditida</taxon>
        <taxon>Rhabditina</taxon>
        <taxon>Rhabditomorpha</taxon>
        <taxon>Strongyloidea</taxon>
        <taxon>Heligmosomidae</taxon>
        <taxon>Heligmosomoides</taxon>
    </lineage>
</organism>
<feature type="region of interest" description="Disordered" evidence="1">
    <location>
        <begin position="101"/>
        <end position="125"/>
    </location>
</feature>
<reference evidence="3" key="1">
    <citation type="submission" date="2019-09" db="UniProtKB">
        <authorList>
            <consortium name="WormBaseParasite"/>
        </authorList>
    </citation>
    <scope>IDENTIFICATION</scope>
</reference>
<dbReference type="Proteomes" id="UP000050761">
    <property type="component" value="Unassembled WGS sequence"/>
</dbReference>
<keyword evidence="2" id="KW-1185">Reference proteome</keyword>
<sequence>LKPRPMSLTCSRTPPYQSPMLLRSFASLQFMSGSVESIDREFREKLDHVKIRYRDTAKLVIWPECRVDWSPPCAPPRESDPRTILNHADLEDDRSPYLPCTINSVKRSDSEDSSSAESVLEMTWL</sequence>
<proteinExistence type="predicted"/>
<name>A0A183G2H8_HELPZ</name>
<dbReference type="AlphaFoldDB" id="A0A183G2H8"/>
<feature type="region of interest" description="Disordered" evidence="1">
    <location>
        <begin position="76"/>
        <end position="95"/>
    </location>
</feature>
<dbReference type="WBParaSite" id="HPBE_0001550501-mRNA-1">
    <property type="protein sequence ID" value="HPBE_0001550501-mRNA-1"/>
    <property type="gene ID" value="HPBE_0001550501"/>
</dbReference>
<protein>
    <submittedName>
        <fullName evidence="3">PHM7_ext domain-containing protein</fullName>
    </submittedName>
</protein>
<evidence type="ECO:0000313" key="2">
    <source>
        <dbReference type="Proteomes" id="UP000050761"/>
    </source>
</evidence>
<evidence type="ECO:0000313" key="3">
    <source>
        <dbReference type="WBParaSite" id="HPBE_0001550501-mRNA-1"/>
    </source>
</evidence>
<accession>A0A183G2H8</accession>